<gene>
    <name evidence="3" type="ORF">MATL_G00061480</name>
</gene>
<feature type="region of interest" description="Disordered" evidence="2">
    <location>
        <begin position="101"/>
        <end position="347"/>
    </location>
</feature>
<feature type="compositionally biased region" description="Pro residues" evidence="2">
    <location>
        <begin position="273"/>
        <end position="286"/>
    </location>
</feature>
<keyword evidence="4" id="KW-1185">Reference proteome</keyword>
<evidence type="ECO:0000313" key="4">
    <source>
        <dbReference type="Proteomes" id="UP001046870"/>
    </source>
</evidence>
<organism evidence="3 4">
    <name type="scientific">Megalops atlanticus</name>
    <name type="common">Tarpon</name>
    <name type="synonym">Clupea gigantea</name>
    <dbReference type="NCBI Taxonomy" id="7932"/>
    <lineage>
        <taxon>Eukaryota</taxon>
        <taxon>Metazoa</taxon>
        <taxon>Chordata</taxon>
        <taxon>Craniata</taxon>
        <taxon>Vertebrata</taxon>
        <taxon>Euteleostomi</taxon>
        <taxon>Actinopterygii</taxon>
        <taxon>Neopterygii</taxon>
        <taxon>Teleostei</taxon>
        <taxon>Elopiformes</taxon>
        <taxon>Megalopidae</taxon>
        <taxon>Megalops</taxon>
    </lineage>
</organism>
<comment type="caution">
    <text evidence="3">The sequence shown here is derived from an EMBL/GenBank/DDBJ whole genome shotgun (WGS) entry which is preliminary data.</text>
</comment>
<feature type="compositionally biased region" description="Basic and acidic residues" evidence="2">
    <location>
        <begin position="37"/>
        <end position="48"/>
    </location>
</feature>
<protein>
    <recommendedName>
        <fullName evidence="5">Fibrosin-1-like protein</fullName>
    </recommendedName>
</protein>
<sequence>MDGKLKQSRRSRSQRERVRRREAAGRDARNQSPSSCSDREQSPGRDHASQNGKKAPNSAPSARAPRPPRRKRRESSSQEEDIIDGFAIASFASLDCLEKKNVALKPQERKEKWEKQVVKRRREVENGMTADPPENGFNNSSANVEREQDPGKERVKKKTYSKKSKQAKGLLGRAGRNSEDEAVQELSRPQRSSSKDHLSESSAHSLSGRGYSCDSESDIDDKASDVGSEKLFSPTASKGVTANEIRESKTCSSTKVSGLQRSQEQSSEVPFTQPVPSPTPASPPAGSPARAAAAAPPPRARIASPPPPAVKKEAAPPIPTLPPLRAQSQPQQELRVPPPPHHAPPIINHQVHHPLQYSGLHNISRSSSSSSSVTGVPKHHLPPSPHINSLPRPPLPCPCPSPTSLPRTIPCQRPHIAIRPCSQPPPHCHHLQPYRLTALWSQGTPLEPPTQIPAC</sequence>
<dbReference type="PANTHER" id="PTHR14429:SF20">
    <property type="entry name" value="FIBROSIN-1-LIKE PROTEIN"/>
    <property type="match status" value="1"/>
</dbReference>
<feature type="compositionally biased region" description="Pro residues" evidence="2">
    <location>
        <begin position="295"/>
        <end position="309"/>
    </location>
</feature>
<dbReference type="PANTHER" id="PTHR14429">
    <property type="entry name" value="FIBROSIN FAMILY MEMBER"/>
    <property type="match status" value="1"/>
</dbReference>
<feature type="region of interest" description="Disordered" evidence="2">
    <location>
        <begin position="1"/>
        <end position="82"/>
    </location>
</feature>
<dbReference type="EMBL" id="JAFDVH010000004">
    <property type="protein sequence ID" value="KAG7480931.1"/>
    <property type="molecule type" value="Genomic_DNA"/>
</dbReference>
<proteinExistence type="predicted"/>
<feature type="compositionally biased region" description="Low complexity" evidence="2">
    <location>
        <begin position="53"/>
        <end position="64"/>
    </location>
</feature>
<feature type="compositionally biased region" description="Basic residues" evidence="2">
    <location>
        <begin position="1"/>
        <end position="12"/>
    </location>
</feature>
<dbReference type="OrthoDB" id="8955709at2759"/>
<reference evidence="3" key="1">
    <citation type="submission" date="2021-01" db="EMBL/GenBank/DDBJ databases">
        <authorList>
            <person name="Zahm M."/>
            <person name="Roques C."/>
            <person name="Cabau C."/>
            <person name="Klopp C."/>
            <person name="Donnadieu C."/>
            <person name="Jouanno E."/>
            <person name="Lampietro C."/>
            <person name="Louis A."/>
            <person name="Herpin A."/>
            <person name="Echchiki A."/>
            <person name="Berthelot C."/>
            <person name="Parey E."/>
            <person name="Roest-Crollius H."/>
            <person name="Braasch I."/>
            <person name="Postlethwait J."/>
            <person name="Bobe J."/>
            <person name="Montfort J."/>
            <person name="Bouchez O."/>
            <person name="Begum T."/>
            <person name="Mejri S."/>
            <person name="Adams A."/>
            <person name="Chen W.-J."/>
            <person name="Guiguen Y."/>
        </authorList>
    </citation>
    <scope>NUCLEOTIDE SEQUENCE</scope>
    <source>
        <strain evidence="3">YG-15Mar2019-1</strain>
        <tissue evidence="3">Brain</tissue>
    </source>
</reference>
<keyword evidence="1" id="KW-0597">Phosphoprotein</keyword>
<evidence type="ECO:0000313" key="3">
    <source>
        <dbReference type="EMBL" id="KAG7480931.1"/>
    </source>
</evidence>
<feature type="compositionally biased region" description="Basic and acidic residues" evidence="2">
    <location>
        <begin position="101"/>
        <end position="125"/>
    </location>
</feature>
<evidence type="ECO:0008006" key="5">
    <source>
        <dbReference type="Google" id="ProtNLM"/>
    </source>
</evidence>
<feature type="compositionally biased region" description="Basic residues" evidence="2">
    <location>
        <begin position="154"/>
        <end position="166"/>
    </location>
</feature>
<feature type="compositionally biased region" description="Basic and acidic residues" evidence="2">
    <location>
        <begin position="144"/>
        <end position="153"/>
    </location>
</feature>
<feature type="compositionally biased region" description="Basic and acidic residues" evidence="2">
    <location>
        <begin position="13"/>
        <end position="29"/>
    </location>
</feature>
<dbReference type="Proteomes" id="UP001046870">
    <property type="component" value="Chromosome 4"/>
</dbReference>
<dbReference type="AlphaFoldDB" id="A0A9D3Q700"/>
<feature type="region of interest" description="Disordered" evidence="2">
    <location>
        <begin position="360"/>
        <end position="391"/>
    </location>
</feature>
<dbReference type="InterPro" id="IPR023246">
    <property type="entry name" value="AUTS2"/>
</dbReference>
<accession>A0A9D3Q700</accession>
<evidence type="ECO:0000256" key="1">
    <source>
        <dbReference type="ARBA" id="ARBA00022553"/>
    </source>
</evidence>
<feature type="compositionally biased region" description="Polar residues" evidence="2">
    <location>
        <begin position="250"/>
        <end position="270"/>
    </location>
</feature>
<name>A0A9D3Q700_MEGAT</name>
<evidence type="ECO:0000256" key="2">
    <source>
        <dbReference type="SAM" id="MobiDB-lite"/>
    </source>
</evidence>